<keyword evidence="2" id="KW-1185">Reference proteome</keyword>
<gene>
    <name evidence="1" type="ORF">QLX08_008148</name>
</gene>
<organism evidence="1 2">
    <name type="scientific">Tetragonisca angustula</name>
    <dbReference type="NCBI Taxonomy" id="166442"/>
    <lineage>
        <taxon>Eukaryota</taxon>
        <taxon>Metazoa</taxon>
        <taxon>Ecdysozoa</taxon>
        <taxon>Arthropoda</taxon>
        <taxon>Hexapoda</taxon>
        <taxon>Insecta</taxon>
        <taxon>Pterygota</taxon>
        <taxon>Neoptera</taxon>
        <taxon>Endopterygota</taxon>
        <taxon>Hymenoptera</taxon>
        <taxon>Apocrita</taxon>
        <taxon>Aculeata</taxon>
        <taxon>Apoidea</taxon>
        <taxon>Anthophila</taxon>
        <taxon>Apidae</taxon>
        <taxon>Tetragonisca</taxon>
    </lineage>
</organism>
<proteinExistence type="predicted"/>
<reference evidence="1 2" key="1">
    <citation type="submission" date="2024-05" db="EMBL/GenBank/DDBJ databases">
        <title>The nuclear and mitochondrial genome assemblies of Tetragonisca angustula (Apidae: Meliponini), a tiny yet remarkable pollinator in the Neotropics.</title>
        <authorList>
            <person name="Ferrari R."/>
            <person name="Ricardo P.C."/>
            <person name="Dias F.C."/>
            <person name="Araujo N.S."/>
            <person name="Soares D.O."/>
            <person name="Zhou Q.-S."/>
            <person name="Zhu C.-D."/>
            <person name="Coutinho L."/>
            <person name="Airas M.C."/>
            <person name="Batista T.M."/>
        </authorList>
    </citation>
    <scope>NUCLEOTIDE SEQUENCE [LARGE SCALE GENOMIC DNA]</scope>
    <source>
        <strain evidence="1">ASF017062</strain>
        <tissue evidence="1">Abdomen</tissue>
    </source>
</reference>
<dbReference type="AlphaFoldDB" id="A0AAW0ZPA2"/>
<dbReference type="Proteomes" id="UP001432146">
    <property type="component" value="Unassembled WGS sequence"/>
</dbReference>
<dbReference type="EMBL" id="JAWNGG020000172">
    <property type="protein sequence ID" value="KAK9298556.1"/>
    <property type="molecule type" value="Genomic_DNA"/>
</dbReference>
<protein>
    <submittedName>
        <fullName evidence="1">Uncharacterized protein</fullName>
    </submittedName>
</protein>
<evidence type="ECO:0000313" key="1">
    <source>
        <dbReference type="EMBL" id="KAK9298556.1"/>
    </source>
</evidence>
<accession>A0AAW0ZPA2</accession>
<sequence length="909" mass="105524">MVNKIIKKVSDVNSLSLSYNDVIERITGSKRDSFKIPSSIIKDREKFWDKFFFKYSEQEFKETELDIFTLKPCREESQKSIVETKKELVCKPLSVIQYWINTGYLPYKILYMNKDKLDVGLFTEKSASSSHPRSSSSSVDTAAYILSNMNVTNKVETMAIIEGAKDNSVITSQNAQDTEIIQDIMHKTNNENVILKNNNGSITLENNDNIISNHMLQRKNINVEDINIAKAQRNSDDDDIDILSETINTDNETTNKYKFDYNKLLTNKMLMHTFDNINRNSHIEQNVKLSNAEEPYSLKENSMLENSFTKIGRKKLYSGRDSPVDLIRIESSNRSTISTSNQSLHPALDFGCNLSKKFKIYNKKRTYHSAPFHKLINNSRLSVSYYDKRKRRTKKRSEQKFKTSLTNVIKDTVSTNQNITDSSMLNQYLVKGKTDKCANNSLYKKQANKQKKFNESINCLQEMNIEKYQKTSNTTKEWENLNPLLCLTRLSNDDIAKYKKLKKTTNINNLDTIRLQEVNTERHKKSNEVTNMKHLVVRLSRLSKRDIEKYKKPNNIKLNLNPVVRLKRLSELEILKYTKSINMMKSFENLDTVTSLNRILNKSGALKSTQLQNDDVNDVNQLSSSNIMKLVTEDTTSESSVFIYKCDSISFDDCSIDNLSMFSKSSLHSYSTSVKNYMLEIEERFYNKRKRLNSEVRNKKVDTPKARVKKGVKRINNERSLKLNTSKNNLKRKYATRDRKYTKVYSMDNSFNNNSKTSDINKDVHHTNDVALCPDESRIVFENNNANANKNKKRQYITFSSDEDDEFMKLVHCSEDTQKSKLRKQHKTLNKNFNTVEKLGTILSNQSFSESPTKDTRFRRMNENCNQKLIKVQTEIKNQTKLSSINKKRKSLCFRTKIFDSDSESLTTS</sequence>
<name>A0AAW0ZPA2_9HYME</name>
<evidence type="ECO:0000313" key="2">
    <source>
        <dbReference type="Proteomes" id="UP001432146"/>
    </source>
</evidence>
<comment type="caution">
    <text evidence="1">The sequence shown here is derived from an EMBL/GenBank/DDBJ whole genome shotgun (WGS) entry which is preliminary data.</text>
</comment>